<dbReference type="PANTHER" id="PTHR43547:SF2">
    <property type="entry name" value="HYBRID SIGNAL TRANSDUCTION HISTIDINE KINASE C"/>
    <property type="match status" value="1"/>
</dbReference>
<feature type="domain" description="HTH araC/xylS-type" evidence="14">
    <location>
        <begin position="1296"/>
        <end position="1395"/>
    </location>
</feature>
<accession>A0A562TR67</accession>
<evidence type="ECO:0000256" key="8">
    <source>
        <dbReference type="ARBA" id="ARBA00023012"/>
    </source>
</evidence>
<evidence type="ECO:0000256" key="3">
    <source>
        <dbReference type="ARBA" id="ARBA00022553"/>
    </source>
</evidence>
<evidence type="ECO:0000259" key="15">
    <source>
        <dbReference type="PROSITE" id="PS50109"/>
    </source>
</evidence>
<feature type="modified residue" description="4-aspartylphosphate" evidence="12">
    <location>
        <position position="1197"/>
    </location>
</feature>
<feature type="signal peptide" evidence="13">
    <location>
        <begin position="1"/>
        <end position="29"/>
    </location>
</feature>
<dbReference type="PANTHER" id="PTHR43547">
    <property type="entry name" value="TWO-COMPONENT HISTIDINE KINASE"/>
    <property type="match status" value="1"/>
</dbReference>
<dbReference type="EMBL" id="VLLI01000016">
    <property type="protein sequence ID" value="TWI95270.1"/>
    <property type="molecule type" value="Genomic_DNA"/>
</dbReference>
<dbReference type="InterPro" id="IPR005467">
    <property type="entry name" value="His_kinase_dom"/>
</dbReference>
<dbReference type="SUPFAM" id="SSF47384">
    <property type="entry name" value="Homodimeric domain of signal transducing histidine kinase"/>
    <property type="match status" value="1"/>
</dbReference>
<dbReference type="InterPro" id="IPR003594">
    <property type="entry name" value="HATPase_dom"/>
</dbReference>
<protein>
    <recommendedName>
        <fullName evidence="2">histidine kinase</fullName>
        <ecNumber evidence="2">2.7.13.3</ecNumber>
    </recommendedName>
</protein>
<dbReference type="Gene3D" id="3.40.50.2300">
    <property type="match status" value="1"/>
</dbReference>
<dbReference type="CDD" id="cd00082">
    <property type="entry name" value="HisKA"/>
    <property type="match status" value="1"/>
</dbReference>
<dbReference type="InterPro" id="IPR011110">
    <property type="entry name" value="Reg_prop"/>
</dbReference>
<dbReference type="SMART" id="SM00387">
    <property type="entry name" value="HATPase_c"/>
    <property type="match status" value="1"/>
</dbReference>
<dbReference type="SUPFAM" id="SSF52172">
    <property type="entry name" value="CheY-like"/>
    <property type="match status" value="1"/>
</dbReference>
<evidence type="ECO:0000256" key="13">
    <source>
        <dbReference type="SAM" id="SignalP"/>
    </source>
</evidence>
<keyword evidence="4" id="KW-0808">Transferase</keyword>
<dbReference type="Pfam" id="PF07494">
    <property type="entry name" value="Reg_prop"/>
    <property type="match status" value="6"/>
</dbReference>
<dbReference type="InterPro" id="IPR011123">
    <property type="entry name" value="Y_Y_Y"/>
</dbReference>
<keyword evidence="13" id="KW-0732">Signal</keyword>
<evidence type="ECO:0000256" key="12">
    <source>
        <dbReference type="PROSITE-ProRule" id="PRU00169"/>
    </source>
</evidence>
<dbReference type="InterPro" id="IPR001789">
    <property type="entry name" value="Sig_transdc_resp-reg_receiver"/>
</dbReference>
<dbReference type="InterPro" id="IPR011006">
    <property type="entry name" value="CheY-like_superfamily"/>
</dbReference>
<evidence type="ECO:0000256" key="1">
    <source>
        <dbReference type="ARBA" id="ARBA00000085"/>
    </source>
</evidence>
<dbReference type="SMART" id="SM00448">
    <property type="entry name" value="REC"/>
    <property type="match status" value="1"/>
</dbReference>
<dbReference type="PROSITE" id="PS01124">
    <property type="entry name" value="HTH_ARAC_FAMILY_2"/>
    <property type="match status" value="1"/>
</dbReference>
<dbReference type="Pfam" id="PF00512">
    <property type="entry name" value="HisKA"/>
    <property type="match status" value="1"/>
</dbReference>
<dbReference type="CDD" id="cd16922">
    <property type="entry name" value="HATPase_EvgS-ArcB-TorS-like"/>
    <property type="match status" value="1"/>
</dbReference>
<evidence type="ECO:0000256" key="7">
    <source>
        <dbReference type="ARBA" id="ARBA00022840"/>
    </source>
</evidence>
<dbReference type="Gene3D" id="1.10.287.130">
    <property type="match status" value="1"/>
</dbReference>
<keyword evidence="18" id="KW-1185">Reference proteome</keyword>
<keyword evidence="6 17" id="KW-0418">Kinase</keyword>
<evidence type="ECO:0000313" key="17">
    <source>
        <dbReference type="EMBL" id="TWI95270.1"/>
    </source>
</evidence>
<dbReference type="PRINTS" id="PR00344">
    <property type="entry name" value="BCTRLSENSOR"/>
</dbReference>
<evidence type="ECO:0000313" key="18">
    <source>
        <dbReference type="Proteomes" id="UP000317010"/>
    </source>
</evidence>
<keyword evidence="8" id="KW-0902">Two-component regulatory system</keyword>
<evidence type="ECO:0000256" key="11">
    <source>
        <dbReference type="ARBA" id="ARBA00023163"/>
    </source>
</evidence>
<dbReference type="Pfam" id="PF12833">
    <property type="entry name" value="HTH_18"/>
    <property type="match status" value="1"/>
</dbReference>
<keyword evidence="3 12" id="KW-0597">Phosphoprotein</keyword>
<feature type="chain" id="PRO_5021945829" description="histidine kinase" evidence="13">
    <location>
        <begin position="30"/>
        <end position="1409"/>
    </location>
</feature>
<evidence type="ECO:0000256" key="6">
    <source>
        <dbReference type="ARBA" id="ARBA00022777"/>
    </source>
</evidence>
<keyword evidence="11" id="KW-0804">Transcription</keyword>
<dbReference type="PROSITE" id="PS50110">
    <property type="entry name" value="RESPONSE_REGULATORY"/>
    <property type="match status" value="1"/>
</dbReference>
<organism evidence="17 18">
    <name type="scientific">Mucilaginibacter frigoritolerans</name>
    <dbReference type="NCBI Taxonomy" id="652788"/>
    <lineage>
        <taxon>Bacteria</taxon>
        <taxon>Pseudomonadati</taxon>
        <taxon>Bacteroidota</taxon>
        <taxon>Sphingobacteriia</taxon>
        <taxon>Sphingobacteriales</taxon>
        <taxon>Sphingobacteriaceae</taxon>
        <taxon>Mucilaginibacter</taxon>
    </lineage>
</organism>
<sequence>MNYFNRTPMRIKCYVLLAFMFFTCVWSFAQSSQYQFSHLGISDGLSHNQVNCIYKDSEGFMWFGTASGLNRYDGYNFKVFKHDADNKNSLLDDFITNIFEGPDKKLYISTRTGYCFYDPETEQFNSDMSLLLGPLKLPNYPVISKIVRNNHGDFWFLCPDSGIYRYNTLSRQTKRYYHNIKSKPSLYSSTVADLSEDAKGNIWLVYYDGTVEMFNIKLNKITYRTNVFTRVSRNTNNYYSITVDRDNDLWLYASNVNMGVYYYSPSTGIFRHINKETRETKLKSNIINNIVQADNGLIWIATDHGGINVLDKKNFKITYLLNREDDAKSLRQNSVMLYKDNTGIMWAGTFKEGISYYHNNIIRFPLYRHFASDPGSLSFEDVDKFVEDKLGNLWIGTNGGGLIYYNRKTGKFKQYKYDPGNPNSLSNDIIVSLCIDHNQKLWIGTYFGGLDCFDGNSFTHYKHDDKVPTSIADDRVWNILEDSRHRLWIGTFAGGLEIFDNSKKIFYHPFKQTEIRCPYISSIFEDKDGNIWVGGYFGIDVIMKEGNRVIHYKRNANNENSLIDDNINCINQDSRGLIWIGTRAGLNILNPKTKRFTPLTKKNGLPDNSILDILEDNKGAMWLSSSNGLCRITMSPSNGTYSFQFENFDETDGLQGREFNVNAALKTSKGELIFGGGHGFNIFDPLSIQPNTNKPELIFTDFLLFNKSIAANEAVNGHVILSKAISATRSITLNHSENVFTIEFAALNFFNPHKVKHQYMMEGFDKGWLNADNATRKATYTNLDGGDYTFKVRASNSEGAWNPNYIALRIKVQPPFWKSPVAYISYVMLIFGILFLIRQRGIQKIKRKFIAEQEKQETKLIIEQERKEVKRMHELDMMKIKFFTNVSHEFRTPLSLIMAPVDKMLNHTTDVDQKQQLTMIRKNAKRLLNLVNQLLDLRKMEIQELKLHNKPGDIVKFIKEISLSFTNIADEKGIGFVFDTELETLITSFDHDKIERILFNLLSNAFKFTPMGGHVSVLLNMVYNRSMVESQLLEIKVIDTGIGIPFEKHDKIFERFYQHDIPESLLNQGSGIGLAIAREFVKMHKGEIIVESEPGHGSCFIIQLPLPIQENLVSTLTDIDTIESEELNIPLIEEDKAGLKHQYANKKPVVLLVEDNEDFRFYLKGNLKNIFSVIEASNGKEGWQKALSHHPDIMVSDISMPEMNGIDLCKKIKDDKRTSHIPIILLTALTGEEEQLKGLEIGANDYMTKPFNFEILLSKIKNLLILQDTFKRTYKKQMDIQLQEVAIQSNDEKLLRNIVEYIEQNILNYNLSVEELSRQMNMSRGSLYKKVLMLTGKSPLEFIRSIRLKKAVYLLENSQMSISQITYEVGFNTPKYFTKLFKEEYNILPSAYVSSIRQKRILAETGSKE</sequence>
<dbReference type="Pfam" id="PF07495">
    <property type="entry name" value="Y_Y_Y"/>
    <property type="match status" value="1"/>
</dbReference>
<dbReference type="InterPro" id="IPR018060">
    <property type="entry name" value="HTH_AraC"/>
</dbReference>
<keyword evidence="10" id="KW-0238">DNA-binding</keyword>
<reference evidence="17 18" key="1">
    <citation type="submission" date="2019-07" db="EMBL/GenBank/DDBJ databases">
        <title>Genomic Encyclopedia of Archaeal and Bacterial Type Strains, Phase II (KMG-II): from individual species to whole genera.</title>
        <authorList>
            <person name="Goeker M."/>
        </authorList>
    </citation>
    <scope>NUCLEOTIDE SEQUENCE [LARGE SCALE GENOMIC DNA]</scope>
    <source>
        <strain evidence="17 18">ATCC BAA-1854</strain>
    </source>
</reference>
<dbReference type="GO" id="GO:0005524">
    <property type="term" value="F:ATP binding"/>
    <property type="evidence" value="ECO:0007669"/>
    <property type="project" value="UniProtKB-KW"/>
</dbReference>
<dbReference type="FunFam" id="3.30.565.10:FF:000037">
    <property type="entry name" value="Hybrid sensor histidine kinase/response regulator"/>
    <property type="match status" value="1"/>
</dbReference>
<dbReference type="InterPro" id="IPR009057">
    <property type="entry name" value="Homeodomain-like_sf"/>
</dbReference>
<dbReference type="CDD" id="cd17574">
    <property type="entry name" value="REC_OmpR"/>
    <property type="match status" value="1"/>
</dbReference>
<dbReference type="SUPFAM" id="SSF46689">
    <property type="entry name" value="Homeodomain-like"/>
    <property type="match status" value="1"/>
</dbReference>
<evidence type="ECO:0000259" key="14">
    <source>
        <dbReference type="PROSITE" id="PS01124"/>
    </source>
</evidence>
<keyword evidence="5" id="KW-0547">Nucleotide-binding</keyword>
<evidence type="ECO:0000259" key="16">
    <source>
        <dbReference type="PROSITE" id="PS50110"/>
    </source>
</evidence>
<dbReference type="Pfam" id="PF00072">
    <property type="entry name" value="Response_reg"/>
    <property type="match status" value="1"/>
</dbReference>
<evidence type="ECO:0000256" key="4">
    <source>
        <dbReference type="ARBA" id="ARBA00022679"/>
    </source>
</evidence>
<name>A0A562TR67_9SPHI</name>
<dbReference type="Gene3D" id="2.60.40.10">
    <property type="entry name" value="Immunoglobulins"/>
    <property type="match status" value="1"/>
</dbReference>
<dbReference type="FunFam" id="2.60.40.10:FF:000791">
    <property type="entry name" value="Two-component system sensor histidine kinase/response regulator"/>
    <property type="match status" value="1"/>
</dbReference>
<dbReference type="SUPFAM" id="SSF63829">
    <property type="entry name" value="Calcium-dependent phosphotriesterase"/>
    <property type="match status" value="4"/>
</dbReference>
<dbReference type="GO" id="GO:0000155">
    <property type="term" value="F:phosphorelay sensor kinase activity"/>
    <property type="evidence" value="ECO:0007669"/>
    <property type="project" value="InterPro"/>
</dbReference>
<keyword evidence="7" id="KW-0067">ATP-binding</keyword>
<dbReference type="SMART" id="SM00388">
    <property type="entry name" value="HisKA"/>
    <property type="match status" value="1"/>
</dbReference>
<feature type="domain" description="Response regulatory" evidence="16">
    <location>
        <begin position="1149"/>
        <end position="1264"/>
    </location>
</feature>
<comment type="caution">
    <text evidence="17">The sequence shown here is derived from an EMBL/GenBank/DDBJ whole genome shotgun (WGS) entry which is preliminary data.</text>
</comment>
<dbReference type="FunFam" id="1.10.287.130:FF:000045">
    <property type="entry name" value="Two-component system sensor histidine kinase/response regulator"/>
    <property type="match status" value="1"/>
</dbReference>
<dbReference type="InterPro" id="IPR003661">
    <property type="entry name" value="HisK_dim/P_dom"/>
</dbReference>
<dbReference type="GO" id="GO:0043565">
    <property type="term" value="F:sequence-specific DNA binding"/>
    <property type="evidence" value="ECO:0007669"/>
    <property type="project" value="InterPro"/>
</dbReference>
<dbReference type="GO" id="GO:0003700">
    <property type="term" value="F:DNA-binding transcription factor activity"/>
    <property type="evidence" value="ECO:0007669"/>
    <property type="project" value="InterPro"/>
</dbReference>
<proteinExistence type="predicted"/>
<dbReference type="PROSITE" id="PS50109">
    <property type="entry name" value="HIS_KIN"/>
    <property type="match status" value="1"/>
</dbReference>
<dbReference type="InterPro" id="IPR015943">
    <property type="entry name" value="WD40/YVTN_repeat-like_dom_sf"/>
</dbReference>
<evidence type="ECO:0000256" key="2">
    <source>
        <dbReference type="ARBA" id="ARBA00012438"/>
    </source>
</evidence>
<dbReference type="InterPro" id="IPR036097">
    <property type="entry name" value="HisK_dim/P_sf"/>
</dbReference>
<comment type="catalytic activity">
    <reaction evidence="1">
        <text>ATP + protein L-histidine = ADP + protein N-phospho-L-histidine.</text>
        <dbReference type="EC" id="2.7.13.3"/>
    </reaction>
</comment>
<dbReference type="EC" id="2.7.13.3" evidence="2"/>
<dbReference type="InterPro" id="IPR036890">
    <property type="entry name" value="HATPase_C_sf"/>
</dbReference>
<dbReference type="InterPro" id="IPR018062">
    <property type="entry name" value="HTH_AraC-typ_CS"/>
</dbReference>
<evidence type="ECO:0000256" key="9">
    <source>
        <dbReference type="ARBA" id="ARBA00023015"/>
    </source>
</evidence>
<feature type="domain" description="Histidine kinase" evidence="15">
    <location>
        <begin position="885"/>
        <end position="1108"/>
    </location>
</feature>
<evidence type="ECO:0000256" key="5">
    <source>
        <dbReference type="ARBA" id="ARBA00022741"/>
    </source>
</evidence>
<dbReference type="Gene3D" id="1.10.10.60">
    <property type="entry name" value="Homeodomain-like"/>
    <property type="match status" value="2"/>
</dbReference>
<evidence type="ECO:0000256" key="10">
    <source>
        <dbReference type="ARBA" id="ARBA00023125"/>
    </source>
</evidence>
<dbReference type="SUPFAM" id="SSF55874">
    <property type="entry name" value="ATPase domain of HSP90 chaperone/DNA topoisomerase II/histidine kinase"/>
    <property type="match status" value="1"/>
</dbReference>
<dbReference type="Gene3D" id="3.30.565.10">
    <property type="entry name" value="Histidine kinase-like ATPase, C-terminal domain"/>
    <property type="match status" value="1"/>
</dbReference>
<keyword evidence="9" id="KW-0805">Transcription regulation</keyword>
<gene>
    <name evidence="17" type="ORF">JN11_04384</name>
</gene>
<dbReference type="PROSITE" id="PS00041">
    <property type="entry name" value="HTH_ARAC_FAMILY_1"/>
    <property type="match status" value="1"/>
</dbReference>
<dbReference type="InterPro" id="IPR013783">
    <property type="entry name" value="Ig-like_fold"/>
</dbReference>
<dbReference type="Pfam" id="PF02518">
    <property type="entry name" value="HATPase_c"/>
    <property type="match status" value="1"/>
</dbReference>
<dbReference type="SMART" id="SM00342">
    <property type="entry name" value="HTH_ARAC"/>
    <property type="match status" value="1"/>
</dbReference>
<dbReference type="Gene3D" id="2.130.10.10">
    <property type="entry name" value="YVTN repeat-like/Quinoprotein amine dehydrogenase"/>
    <property type="match status" value="2"/>
</dbReference>
<dbReference type="InterPro" id="IPR004358">
    <property type="entry name" value="Sig_transdc_His_kin-like_C"/>
</dbReference>
<dbReference type="Proteomes" id="UP000317010">
    <property type="component" value="Unassembled WGS sequence"/>
</dbReference>